<protein>
    <recommendedName>
        <fullName evidence="1">Paraneoplastic antigen Ma-like C-terminal domain-containing protein</fullName>
    </recommendedName>
</protein>
<evidence type="ECO:0000313" key="3">
    <source>
        <dbReference type="Proteomes" id="UP000694892"/>
    </source>
</evidence>
<dbReference type="Pfam" id="PF14893">
    <property type="entry name" value="PNMA"/>
    <property type="match status" value="1"/>
</dbReference>
<dbReference type="InterPro" id="IPR048270">
    <property type="entry name" value="PNMA_C"/>
</dbReference>
<gene>
    <name evidence="2" type="ORF">XELAEV_18045754mg</name>
</gene>
<dbReference type="InterPro" id="IPR026523">
    <property type="entry name" value="PNMA"/>
</dbReference>
<organism evidence="2 3">
    <name type="scientific">Xenopus laevis</name>
    <name type="common">African clawed frog</name>
    <dbReference type="NCBI Taxonomy" id="8355"/>
    <lineage>
        <taxon>Eukaryota</taxon>
        <taxon>Metazoa</taxon>
        <taxon>Chordata</taxon>
        <taxon>Craniata</taxon>
        <taxon>Vertebrata</taxon>
        <taxon>Euteleostomi</taxon>
        <taxon>Amphibia</taxon>
        <taxon>Batrachia</taxon>
        <taxon>Anura</taxon>
        <taxon>Pipoidea</taxon>
        <taxon>Pipidae</taxon>
        <taxon>Xenopodinae</taxon>
        <taxon>Xenopus</taxon>
        <taxon>Xenopus</taxon>
    </lineage>
</organism>
<evidence type="ECO:0000259" key="1">
    <source>
        <dbReference type="Pfam" id="PF14893"/>
    </source>
</evidence>
<dbReference type="PANTHER" id="PTHR23095">
    <property type="entry name" value="PARANEOPLASTIC ANTIGEN"/>
    <property type="match status" value="1"/>
</dbReference>
<proteinExistence type="predicted"/>
<dbReference type="EMBL" id="CM004482">
    <property type="protein sequence ID" value="OCT64655.1"/>
    <property type="molecule type" value="Genomic_DNA"/>
</dbReference>
<reference evidence="3" key="1">
    <citation type="journal article" date="2016" name="Nature">
        <title>Genome evolution in the allotetraploid frog Xenopus laevis.</title>
        <authorList>
            <person name="Session A.M."/>
            <person name="Uno Y."/>
            <person name="Kwon T."/>
            <person name="Chapman J.A."/>
            <person name="Toyoda A."/>
            <person name="Takahashi S."/>
            <person name="Fukui A."/>
            <person name="Hikosaka A."/>
            <person name="Suzuki A."/>
            <person name="Kondo M."/>
            <person name="van Heeringen S.J."/>
            <person name="Quigley I."/>
            <person name="Heinz S."/>
            <person name="Ogino H."/>
            <person name="Ochi H."/>
            <person name="Hellsten U."/>
            <person name="Lyons J.B."/>
            <person name="Simakov O."/>
            <person name="Putnam N."/>
            <person name="Stites J."/>
            <person name="Kuroki Y."/>
            <person name="Tanaka T."/>
            <person name="Michiue T."/>
            <person name="Watanabe M."/>
            <person name="Bogdanovic O."/>
            <person name="Lister R."/>
            <person name="Georgiou G."/>
            <person name="Paranjpe S.S."/>
            <person name="van Kruijsbergen I."/>
            <person name="Shu S."/>
            <person name="Carlson J."/>
            <person name="Kinoshita T."/>
            <person name="Ohta Y."/>
            <person name="Mawaribuchi S."/>
            <person name="Jenkins J."/>
            <person name="Grimwood J."/>
            <person name="Schmutz J."/>
            <person name="Mitros T."/>
            <person name="Mozaffari S.V."/>
            <person name="Suzuki Y."/>
            <person name="Haramoto Y."/>
            <person name="Yamamoto T.S."/>
            <person name="Takagi C."/>
            <person name="Heald R."/>
            <person name="Miller K."/>
            <person name="Haudenschild C."/>
            <person name="Kitzman J."/>
            <person name="Nakayama T."/>
            <person name="Izutsu Y."/>
            <person name="Robert J."/>
            <person name="Fortriede J."/>
            <person name="Burns K."/>
            <person name="Lotay V."/>
            <person name="Karimi K."/>
            <person name="Yasuoka Y."/>
            <person name="Dichmann D.S."/>
            <person name="Flajnik M.F."/>
            <person name="Houston D.W."/>
            <person name="Shendure J."/>
            <person name="DuPasquier L."/>
            <person name="Vize P.D."/>
            <person name="Zorn A.M."/>
            <person name="Ito M."/>
            <person name="Marcotte E.M."/>
            <person name="Wallingford J.B."/>
            <person name="Ito Y."/>
            <person name="Asashima M."/>
            <person name="Ueno N."/>
            <person name="Matsuda Y."/>
            <person name="Veenstra G.J."/>
            <person name="Fujiyama A."/>
            <person name="Harland R.M."/>
            <person name="Taira M."/>
            <person name="Rokhsar D.S."/>
        </authorList>
    </citation>
    <scope>NUCLEOTIDE SEQUENCE [LARGE SCALE GENOMIC DNA]</scope>
    <source>
        <strain evidence="3">J</strain>
    </source>
</reference>
<sequence length="305" mass="34568">MWPMVPRVKEEFIYQILDGEQMFDHPKESHREVDRDRVPPDINAESEGPWKIILPDISDEADELTSQGDALTTQYAVKALERVPLNQILFDSPVEKSQVKRCPSCKSMIVSALGQLTDQLTQLPWNGNFKKLKVFSGTDPVPAGEESFESWRDSTVVSLRDRTGPETTMRRKILESLHSPAVDSVKSYMVGHPEATSGDVTEVLEVTFGLVESATEMLYHFHSTLQKEKEDLSAYLVWLEQGLRLLLSHSAIADDEMDSHRIHQLKRGTLNSDPIAVTIRAHYQDKLPPGYVALMERGGDWRRMP</sequence>
<dbReference type="AlphaFoldDB" id="A0A974H4Y8"/>
<feature type="domain" description="Paraneoplastic antigen Ma-like C-terminal" evidence="1">
    <location>
        <begin position="135"/>
        <end position="295"/>
    </location>
</feature>
<name>A0A974H4Y8_XENLA</name>
<dbReference type="OMA" id="DEMDSHR"/>
<feature type="non-terminal residue" evidence="2">
    <location>
        <position position="305"/>
    </location>
</feature>
<dbReference type="PANTHER" id="PTHR23095:SF17">
    <property type="entry name" value="PARANEOPLASTIC ANTIGEN MA1"/>
    <property type="match status" value="1"/>
</dbReference>
<evidence type="ECO:0000313" key="2">
    <source>
        <dbReference type="EMBL" id="OCT64655.1"/>
    </source>
</evidence>
<dbReference type="Proteomes" id="UP000694892">
    <property type="component" value="Chromosome 9_10L"/>
</dbReference>
<accession>A0A974H4Y8</accession>